<keyword evidence="6 7" id="KW-0472">Membrane</keyword>
<comment type="similarity">
    <text evidence="2">Belongs to the chromate ion transporter (CHR) (TC 2.A.51) family.</text>
</comment>
<evidence type="ECO:0000256" key="1">
    <source>
        <dbReference type="ARBA" id="ARBA00004651"/>
    </source>
</evidence>
<dbReference type="GO" id="GO:0015109">
    <property type="term" value="F:chromate transmembrane transporter activity"/>
    <property type="evidence" value="ECO:0007669"/>
    <property type="project" value="InterPro"/>
</dbReference>
<gene>
    <name evidence="8" type="ORF">FIV53_00230</name>
</gene>
<evidence type="ECO:0000256" key="7">
    <source>
        <dbReference type="SAM" id="Phobius"/>
    </source>
</evidence>
<evidence type="ECO:0000256" key="6">
    <source>
        <dbReference type="ARBA" id="ARBA00023136"/>
    </source>
</evidence>
<evidence type="ECO:0000313" key="8">
    <source>
        <dbReference type="EMBL" id="QDF65261.1"/>
    </source>
</evidence>
<dbReference type="EMBL" id="CP041147">
    <property type="protein sequence ID" value="QDF65261.1"/>
    <property type="molecule type" value="Genomic_DNA"/>
</dbReference>
<evidence type="ECO:0000256" key="5">
    <source>
        <dbReference type="ARBA" id="ARBA00022989"/>
    </source>
</evidence>
<sequence length="214" mass="23932">MFLGFLVALPMLIIVSLSVFGGGQVFMPIFAWLWSLIGKVFGANINEDTINNIFTVSNTTPGVVSTKFAFFTGYIVADGQWWGFIAMFVTYLVFCLPAIIIMVLAMKYITKFKNNTLVANLLLLMKPIVAGIMLSLAVSLLISIFTPEIKFNSSTADSYIQTSSSYFVGYKNILLKIYVPVGIFFSWLAARKKWNLFVIILINISISLFLFADY</sequence>
<proteinExistence type="inferred from homology"/>
<dbReference type="GO" id="GO:0005886">
    <property type="term" value="C:plasma membrane"/>
    <property type="evidence" value="ECO:0007669"/>
    <property type="project" value="UniProtKB-SubCell"/>
</dbReference>
<feature type="transmembrane region" description="Helical" evidence="7">
    <location>
        <begin position="81"/>
        <end position="105"/>
    </location>
</feature>
<comment type="subcellular location">
    <subcellularLocation>
        <location evidence="1">Cell membrane</location>
        <topology evidence="1">Multi-pass membrane protein</topology>
    </subcellularLocation>
</comment>
<keyword evidence="4 7" id="KW-0812">Transmembrane</keyword>
<dbReference type="AlphaFoldDB" id="A0A4Y6I795"/>
<evidence type="ECO:0000256" key="4">
    <source>
        <dbReference type="ARBA" id="ARBA00022692"/>
    </source>
</evidence>
<feature type="transmembrane region" description="Helical" evidence="7">
    <location>
        <begin position="194"/>
        <end position="212"/>
    </location>
</feature>
<evidence type="ECO:0000256" key="2">
    <source>
        <dbReference type="ARBA" id="ARBA00005262"/>
    </source>
</evidence>
<organism evidence="8 9">
    <name type="scientific">Mycoplasma nasistruthionis</name>
    <dbReference type="NCBI Taxonomy" id="353852"/>
    <lineage>
        <taxon>Bacteria</taxon>
        <taxon>Bacillati</taxon>
        <taxon>Mycoplasmatota</taxon>
        <taxon>Mollicutes</taxon>
        <taxon>Mycoplasmataceae</taxon>
        <taxon>Mycoplasma</taxon>
    </lineage>
</organism>
<dbReference type="Proteomes" id="UP000315201">
    <property type="component" value="Chromosome"/>
</dbReference>
<feature type="transmembrane region" description="Helical" evidence="7">
    <location>
        <begin position="117"/>
        <end position="145"/>
    </location>
</feature>
<dbReference type="PANTHER" id="PTHR43663:SF1">
    <property type="entry name" value="CHROMATE TRANSPORTER"/>
    <property type="match status" value="1"/>
</dbReference>
<evidence type="ECO:0000313" key="9">
    <source>
        <dbReference type="Proteomes" id="UP000315201"/>
    </source>
</evidence>
<protein>
    <submittedName>
        <fullName evidence="8">Chromate transporter</fullName>
    </submittedName>
</protein>
<name>A0A4Y6I795_9MOLU</name>
<keyword evidence="9" id="KW-1185">Reference proteome</keyword>
<dbReference type="PANTHER" id="PTHR43663">
    <property type="entry name" value="CHROMATE TRANSPORT PROTEIN-RELATED"/>
    <property type="match status" value="1"/>
</dbReference>
<reference evidence="8 9" key="1">
    <citation type="submission" date="2019-06" db="EMBL/GenBank/DDBJ databases">
        <title>Mycoplasma nasistruthionis sp. nov. str Ms03.</title>
        <authorList>
            <person name="Botes A."/>
        </authorList>
    </citation>
    <scope>NUCLEOTIDE SEQUENCE [LARGE SCALE GENOMIC DNA]</scope>
    <source>
        <strain evidence="8 9">Ms03</strain>
    </source>
</reference>
<keyword evidence="5 7" id="KW-1133">Transmembrane helix</keyword>
<dbReference type="InterPro" id="IPR052518">
    <property type="entry name" value="CHR_Transporter"/>
</dbReference>
<accession>A0A4Y6I795</accession>
<evidence type="ECO:0000256" key="3">
    <source>
        <dbReference type="ARBA" id="ARBA00022475"/>
    </source>
</evidence>
<keyword evidence="3" id="KW-1003">Cell membrane</keyword>
<feature type="transmembrane region" description="Helical" evidence="7">
    <location>
        <begin position="165"/>
        <end position="187"/>
    </location>
</feature>
<dbReference type="InterPro" id="IPR003370">
    <property type="entry name" value="Chromate_transpt"/>
</dbReference>
<dbReference type="Pfam" id="PF02417">
    <property type="entry name" value="Chromate_transp"/>
    <property type="match status" value="1"/>
</dbReference>